<dbReference type="InterPro" id="IPR013641">
    <property type="entry name" value="KTI12/PSTK"/>
</dbReference>
<dbReference type="Proteomes" id="UP000695562">
    <property type="component" value="Unassembled WGS sequence"/>
</dbReference>
<dbReference type="InterPro" id="IPR027417">
    <property type="entry name" value="P-loop_NTPase"/>
</dbReference>
<evidence type="ECO:0000313" key="5">
    <source>
        <dbReference type="Proteomes" id="UP000695562"/>
    </source>
</evidence>
<dbReference type="GO" id="GO:0000049">
    <property type="term" value="F:tRNA binding"/>
    <property type="evidence" value="ECO:0007669"/>
    <property type="project" value="TreeGrafter"/>
</dbReference>
<evidence type="ECO:0008006" key="6">
    <source>
        <dbReference type="Google" id="ProtNLM"/>
    </source>
</evidence>
<gene>
    <name evidence="4" type="ORF">CYY_000783</name>
</gene>
<sequence length="398" mass="46491">MTCVHSFLLTFVGIPACGKSSLARELIQYITQTDGFTWLDRLVEKDSNGFKQIDKTSVSNINIYHIEFDLIFQRVFQLYNSHTTSSGGNNSNETINRLWKLTRQEIFNQVYNISNSTKEKELILDTISSVYSVNNNSNINNVGNTINIFILDDNMHFKSMRYKYYQLSLQSCQSNSNSIRYCQLYFSKDLQLSIENNSTRVNNQFIPIDTIENMYNQIELPTPINSGSWEKYTCHINTFNKSINEINNINKVWYSIIDKWNEFLLESSEMMKNNIILDQKKIQDKINVQNNKVHQLDLQIRKIIGEIIKQHNESHGSSCNHSQTPNISKLLSNLKQHYVKIIIPQMLHDYYHQQHHTDNYDDDDDGEEGREGDFITNIILVKFKNHSKHFLSNASENE</sequence>
<evidence type="ECO:0000256" key="2">
    <source>
        <dbReference type="ARBA" id="ARBA00022840"/>
    </source>
</evidence>
<dbReference type="AlphaFoldDB" id="A0A8J4Q381"/>
<organism evidence="4 5">
    <name type="scientific">Polysphondylium violaceum</name>
    <dbReference type="NCBI Taxonomy" id="133409"/>
    <lineage>
        <taxon>Eukaryota</taxon>
        <taxon>Amoebozoa</taxon>
        <taxon>Evosea</taxon>
        <taxon>Eumycetozoa</taxon>
        <taxon>Dictyostelia</taxon>
        <taxon>Dictyosteliales</taxon>
        <taxon>Dictyosteliaceae</taxon>
        <taxon>Polysphondylium</taxon>
    </lineage>
</organism>
<evidence type="ECO:0000256" key="1">
    <source>
        <dbReference type="ARBA" id="ARBA00022741"/>
    </source>
</evidence>
<dbReference type="EMBL" id="AJWJ01000016">
    <property type="protein sequence ID" value="KAF2077905.1"/>
    <property type="molecule type" value="Genomic_DNA"/>
</dbReference>
<dbReference type="GO" id="GO:0005524">
    <property type="term" value="F:ATP binding"/>
    <property type="evidence" value="ECO:0007669"/>
    <property type="project" value="UniProtKB-KW"/>
</dbReference>
<reference evidence="4" key="1">
    <citation type="submission" date="2020-01" db="EMBL/GenBank/DDBJ databases">
        <title>Development of genomics and gene disruption for Polysphondylium violaceum indicates a role for the polyketide synthase stlB in stalk morphogenesis.</title>
        <authorList>
            <person name="Narita B."/>
            <person name="Kawabe Y."/>
            <person name="Kin K."/>
            <person name="Saito T."/>
            <person name="Gibbs R."/>
            <person name="Kuspa A."/>
            <person name="Muzny D."/>
            <person name="Queller D."/>
            <person name="Richards S."/>
            <person name="Strassman J."/>
            <person name="Sucgang R."/>
            <person name="Worley K."/>
            <person name="Schaap P."/>
        </authorList>
    </citation>
    <scope>NUCLEOTIDE SEQUENCE</scope>
    <source>
        <strain evidence="4">QSvi11</strain>
    </source>
</reference>
<name>A0A8J4Q381_9MYCE</name>
<dbReference type="SUPFAM" id="SSF52540">
    <property type="entry name" value="P-loop containing nucleoside triphosphate hydrolases"/>
    <property type="match status" value="1"/>
</dbReference>
<dbReference type="Gene3D" id="3.40.50.300">
    <property type="entry name" value="P-loop containing nucleotide triphosphate hydrolases"/>
    <property type="match status" value="1"/>
</dbReference>
<feature type="signal peptide" evidence="3">
    <location>
        <begin position="1"/>
        <end position="23"/>
    </location>
</feature>
<keyword evidence="1" id="KW-0547">Nucleotide-binding</keyword>
<feature type="chain" id="PRO_5035274231" description="L-seryl-tRNA(Sec) kinase" evidence="3">
    <location>
        <begin position="24"/>
        <end position="398"/>
    </location>
</feature>
<evidence type="ECO:0000313" key="4">
    <source>
        <dbReference type="EMBL" id="KAF2077905.1"/>
    </source>
</evidence>
<accession>A0A8J4Q381</accession>
<dbReference type="OrthoDB" id="9972657at2759"/>
<proteinExistence type="predicted"/>
<keyword evidence="2" id="KW-0067">ATP-binding</keyword>
<keyword evidence="3" id="KW-0732">Signal</keyword>
<protein>
    <recommendedName>
        <fullName evidence="6">L-seryl-tRNA(Sec) kinase</fullName>
    </recommendedName>
</protein>
<dbReference type="PANTHER" id="PTHR20873:SF0">
    <property type="entry name" value="L-SERYL-TRNA(SEC) KINASE"/>
    <property type="match status" value="1"/>
</dbReference>
<comment type="caution">
    <text evidence="4">The sequence shown here is derived from an EMBL/GenBank/DDBJ whole genome shotgun (WGS) entry which is preliminary data.</text>
</comment>
<dbReference type="InterPro" id="IPR052648">
    <property type="entry name" value="Ser-tRNA(Sec)_kinase"/>
</dbReference>
<keyword evidence="5" id="KW-1185">Reference proteome</keyword>
<dbReference type="Pfam" id="PF08433">
    <property type="entry name" value="KTI12"/>
    <property type="match status" value="1"/>
</dbReference>
<dbReference type="GO" id="GO:0016301">
    <property type="term" value="F:kinase activity"/>
    <property type="evidence" value="ECO:0007669"/>
    <property type="project" value="TreeGrafter"/>
</dbReference>
<dbReference type="PANTHER" id="PTHR20873">
    <property type="entry name" value="L-SERYL-TRNA(SEC) KINASE"/>
    <property type="match status" value="1"/>
</dbReference>
<evidence type="ECO:0000256" key="3">
    <source>
        <dbReference type="SAM" id="SignalP"/>
    </source>
</evidence>